<reference evidence="1 2" key="1">
    <citation type="submission" date="2019-01" db="EMBL/GenBank/DDBJ databases">
        <title>A draft genome assembly of the solar-powered sea slug Elysia chlorotica.</title>
        <authorList>
            <person name="Cai H."/>
            <person name="Li Q."/>
            <person name="Fang X."/>
            <person name="Li J."/>
            <person name="Curtis N.E."/>
            <person name="Altenburger A."/>
            <person name="Shibata T."/>
            <person name="Feng M."/>
            <person name="Maeda T."/>
            <person name="Schwartz J.A."/>
            <person name="Shigenobu S."/>
            <person name="Lundholm N."/>
            <person name="Nishiyama T."/>
            <person name="Yang H."/>
            <person name="Hasebe M."/>
            <person name="Li S."/>
            <person name="Pierce S.K."/>
            <person name="Wang J."/>
        </authorList>
    </citation>
    <scope>NUCLEOTIDE SEQUENCE [LARGE SCALE GENOMIC DNA]</scope>
    <source>
        <strain evidence="1">EC2010</strain>
        <tissue evidence="1">Whole organism of an adult</tissue>
    </source>
</reference>
<evidence type="ECO:0000313" key="2">
    <source>
        <dbReference type="Proteomes" id="UP000271974"/>
    </source>
</evidence>
<comment type="caution">
    <text evidence="1">The sequence shown here is derived from an EMBL/GenBank/DDBJ whole genome shotgun (WGS) entry which is preliminary data.</text>
</comment>
<dbReference type="AlphaFoldDB" id="A0A3S1CGL1"/>
<sequence>FSTCRSVIIECCTSSFCSCRKWKDTELTKNDTCRRSNCTRPSMLRTLFSLLPICLL</sequence>
<dbReference type="EMBL" id="RQTK01000003">
    <property type="protein sequence ID" value="RUS92054.1"/>
    <property type="molecule type" value="Genomic_DNA"/>
</dbReference>
<protein>
    <submittedName>
        <fullName evidence="1">Uncharacterized protein</fullName>
    </submittedName>
</protein>
<organism evidence="1 2">
    <name type="scientific">Elysia chlorotica</name>
    <name type="common">Eastern emerald elysia</name>
    <name type="synonym">Sea slug</name>
    <dbReference type="NCBI Taxonomy" id="188477"/>
    <lineage>
        <taxon>Eukaryota</taxon>
        <taxon>Metazoa</taxon>
        <taxon>Spiralia</taxon>
        <taxon>Lophotrochozoa</taxon>
        <taxon>Mollusca</taxon>
        <taxon>Gastropoda</taxon>
        <taxon>Heterobranchia</taxon>
        <taxon>Euthyneura</taxon>
        <taxon>Panpulmonata</taxon>
        <taxon>Sacoglossa</taxon>
        <taxon>Placobranchoidea</taxon>
        <taxon>Plakobranchidae</taxon>
        <taxon>Elysia</taxon>
    </lineage>
</organism>
<name>A0A3S1CGL1_ELYCH</name>
<feature type="non-terminal residue" evidence="1">
    <location>
        <position position="1"/>
    </location>
</feature>
<gene>
    <name evidence="1" type="ORF">EGW08_000267</name>
</gene>
<evidence type="ECO:0000313" key="1">
    <source>
        <dbReference type="EMBL" id="RUS92054.1"/>
    </source>
</evidence>
<keyword evidence="2" id="KW-1185">Reference proteome</keyword>
<accession>A0A3S1CGL1</accession>
<dbReference type="Proteomes" id="UP000271974">
    <property type="component" value="Unassembled WGS sequence"/>
</dbReference>
<proteinExistence type="predicted"/>